<proteinExistence type="predicted"/>
<comment type="caution">
    <text evidence="1">The sequence shown here is derived from an EMBL/GenBank/DDBJ whole genome shotgun (WGS) entry which is preliminary data.</text>
</comment>
<reference evidence="1 2" key="1">
    <citation type="submission" date="2012-10" db="EMBL/GenBank/DDBJ databases">
        <title>Genome sequence of Vibrio Cholerae HENC-02.</title>
        <authorList>
            <person name="Eppinger M."/>
            <person name="Hasan N.A."/>
            <person name="Sengamalay N."/>
            <person name="Hine E."/>
            <person name="Su Q."/>
            <person name="Daugherty S.C."/>
            <person name="Young S."/>
            <person name="Sadzewicz L."/>
            <person name="Tallon L."/>
            <person name="Cebula T.A."/>
            <person name="Ravel J."/>
            <person name="Colwell R.R."/>
        </authorList>
    </citation>
    <scope>NUCLEOTIDE SEQUENCE [LARGE SCALE GENOMIC DNA]</scope>
    <source>
        <strain evidence="1 2">HENC-02</strain>
    </source>
</reference>
<feature type="non-terminal residue" evidence="1">
    <location>
        <position position="27"/>
    </location>
</feature>
<evidence type="ECO:0000313" key="1">
    <source>
        <dbReference type="EMBL" id="EKM31659.1"/>
    </source>
</evidence>
<gene>
    <name evidence="1" type="ORF">VCHENC02_2724A</name>
</gene>
<dbReference type="EMBL" id="AJSR01001089">
    <property type="protein sequence ID" value="EKM31659.1"/>
    <property type="molecule type" value="Genomic_DNA"/>
</dbReference>
<dbReference type="Proteomes" id="UP000008367">
    <property type="component" value="Unassembled WGS sequence"/>
</dbReference>
<name>A0A454CZ35_VIBHA</name>
<sequence length="27" mass="3011">MLVGVSGLLFLGFPTTYFTSKRVTVYI</sequence>
<organism evidence="1 2">
    <name type="scientific">Vibrio harveyi</name>
    <name type="common">Beneckea harveyi</name>
    <dbReference type="NCBI Taxonomy" id="669"/>
    <lineage>
        <taxon>Bacteria</taxon>
        <taxon>Pseudomonadati</taxon>
        <taxon>Pseudomonadota</taxon>
        <taxon>Gammaproteobacteria</taxon>
        <taxon>Vibrionales</taxon>
        <taxon>Vibrionaceae</taxon>
        <taxon>Vibrio</taxon>
    </lineage>
</organism>
<dbReference type="AlphaFoldDB" id="A0A454CZ35"/>
<accession>A0A454CZ35</accession>
<protein>
    <submittedName>
        <fullName evidence="1">Uncharacterized protein</fullName>
    </submittedName>
</protein>
<evidence type="ECO:0000313" key="2">
    <source>
        <dbReference type="Proteomes" id="UP000008367"/>
    </source>
</evidence>